<keyword evidence="2" id="KW-0812">Transmembrane</keyword>
<gene>
    <name evidence="3" type="ORF">UFOVP326_115</name>
</gene>
<evidence type="ECO:0000313" key="3">
    <source>
        <dbReference type="EMBL" id="CAB4137884.1"/>
    </source>
</evidence>
<keyword evidence="2" id="KW-1133">Transmembrane helix</keyword>
<sequence>MIQERDLWERLVAMPPAAWAFVGSLATVMVTAVGAWWRRREARATEFRLSEDQLFQHLSAMVEALRVEIVRMKADLEAERALRVAADTLVAQLKAQLIRAEAECDSVRREAGELRAGAAIMQAKIDALRGSATRSFTAPPQQ</sequence>
<keyword evidence="1" id="KW-0175">Coiled coil</keyword>
<keyword evidence="2" id="KW-0472">Membrane</keyword>
<dbReference type="EMBL" id="LR796340">
    <property type="protein sequence ID" value="CAB4137884.1"/>
    <property type="molecule type" value="Genomic_DNA"/>
</dbReference>
<dbReference type="Gene3D" id="1.20.5.1700">
    <property type="match status" value="1"/>
</dbReference>
<organism evidence="3">
    <name type="scientific">uncultured Caudovirales phage</name>
    <dbReference type="NCBI Taxonomy" id="2100421"/>
    <lineage>
        <taxon>Viruses</taxon>
        <taxon>Duplodnaviria</taxon>
        <taxon>Heunggongvirae</taxon>
        <taxon>Uroviricota</taxon>
        <taxon>Caudoviricetes</taxon>
        <taxon>Peduoviridae</taxon>
        <taxon>Maltschvirus</taxon>
        <taxon>Maltschvirus maltsch</taxon>
    </lineage>
</organism>
<feature type="coiled-coil region" evidence="1">
    <location>
        <begin position="62"/>
        <end position="110"/>
    </location>
</feature>
<evidence type="ECO:0000256" key="2">
    <source>
        <dbReference type="SAM" id="Phobius"/>
    </source>
</evidence>
<name>A0A6J5LTJ8_9CAUD</name>
<protein>
    <submittedName>
        <fullName evidence="3">Uncharacterized protein</fullName>
    </submittedName>
</protein>
<feature type="transmembrane region" description="Helical" evidence="2">
    <location>
        <begin position="17"/>
        <end position="37"/>
    </location>
</feature>
<evidence type="ECO:0000256" key="1">
    <source>
        <dbReference type="SAM" id="Coils"/>
    </source>
</evidence>
<reference evidence="3" key="1">
    <citation type="submission" date="2020-04" db="EMBL/GenBank/DDBJ databases">
        <authorList>
            <person name="Chiriac C."/>
            <person name="Salcher M."/>
            <person name="Ghai R."/>
            <person name="Kavagutti S V."/>
        </authorList>
    </citation>
    <scope>NUCLEOTIDE SEQUENCE</scope>
</reference>
<accession>A0A6J5LTJ8</accession>
<proteinExistence type="predicted"/>